<evidence type="ECO:0000256" key="4">
    <source>
        <dbReference type="PIRSR" id="PIRSR000029-1"/>
    </source>
</evidence>
<comment type="similarity">
    <text evidence="2">Belongs to the cytochrome b562 family.</text>
</comment>
<feature type="chain" id="PRO_5032816906" evidence="6">
    <location>
        <begin position="24"/>
        <end position="129"/>
    </location>
</feature>
<dbReference type="NCBIfam" id="NF011632">
    <property type="entry name" value="PRK15058.1"/>
    <property type="match status" value="1"/>
</dbReference>
<accession>A0A845SHZ0</accession>
<keyword evidence="4" id="KW-0408">Iron</keyword>
<keyword evidence="8" id="KW-1185">Reference proteome</keyword>
<dbReference type="RefSeq" id="WP_162366242.1">
    <property type="nucleotide sequence ID" value="NZ_WUBS01000008.1"/>
</dbReference>
<gene>
    <name evidence="7" type="primary">cybC</name>
    <name evidence="7" type="ORF">GRH90_12275</name>
</gene>
<dbReference type="Pfam" id="PF07361">
    <property type="entry name" value="Cytochrom_B562"/>
    <property type="match status" value="1"/>
</dbReference>
<reference evidence="7 8" key="1">
    <citation type="submission" date="2019-12" db="EMBL/GenBank/DDBJ databases">
        <authorList>
            <person name="Lee S.D."/>
        </authorList>
    </citation>
    <scope>NUCLEOTIDE SEQUENCE [LARGE SCALE GENOMIC DNA]</scope>
    <source>
        <strain evidence="7 8">SAP-6</strain>
    </source>
</reference>
<dbReference type="AlphaFoldDB" id="A0A845SHZ0"/>
<protein>
    <submittedName>
        <fullName evidence="7">Cytochrome b562</fullName>
    </submittedName>
</protein>
<comment type="caution">
    <text evidence="7">The sequence shown here is derived from an EMBL/GenBank/DDBJ whole genome shotgun (WGS) entry which is preliminary data.</text>
</comment>
<dbReference type="GO" id="GO:0022900">
    <property type="term" value="P:electron transport chain"/>
    <property type="evidence" value="ECO:0007669"/>
    <property type="project" value="InterPro"/>
</dbReference>
<dbReference type="PIRSF" id="PIRSF000029">
    <property type="entry name" value="Cytochrome_b562"/>
    <property type="match status" value="1"/>
</dbReference>
<dbReference type="Gene3D" id="1.20.120.10">
    <property type="entry name" value="Cytochrome c/b562"/>
    <property type="match status" value="1"/>
</dbReference>
<dbReference type="GO" id="GO:0042597">
    <property type="term" value="C:periplasmic space"/>
    <property type="evidence" value="ECO:0007669"/>
    <property type="project" value="InterPro"/>
</dbReference>
<evidence type="ECO:0000313" key="8">
    <source>
        <dbReference type="Proteomes" id="UP000461443"/>
    </source>
</evidence>
<feature type="compositionally biased region" description="Low complexity" evidence="5">
    <location>
        <begin position="107"/>
        <end position="120"/>
    </location>
</feature>
<dbReference type="Proteomes" id="UP000461443">
    <property type="component" value="Unassembled WGS sequence"/>
</dbReference>
<organism evidence="7 8">
    <name type="scientific">Acerihabitans arboris</name>
    <dbReference type="NCBI Taxonomy" id="2691583"/>
    <lineage>
        <taxon>Bacteria</taxon>
        <taxon>Pseudomonadati</taxon>
        <taxon>Pseudomonadota</taxon>
        <taxon>Gammaproteobacteria</taxon>
        <taxon>Enterobacterales</taxon>
        <taxon>Pectobacteriaceae</taxon>
        <taxon>Acerihabitans</taxon>
    </lineage>
</organism>
<feature type="signal peptide" evidence="6">
    <location>
        <begin position="1"/>
        <end position="23"/>
    </location>
</feature>
<dbReference type="InterPro" id="IPR009155">
    <property type="entry name" value="Cyt_b562"/>
</dbReference>
<keyword evidence="4" id="KW-0479">Metal-binding</keyword>
<keyword evidence="4" id="KW-0349">Heme</keyword>
<dbReference type="GO" id="GO:0005506">
    <property type="term" value="F:iron ion binding"/>
    <property type="evidence" value="ECO:0007669"/>
    <property type="project" value="InterPro"/>
</dbReference>
<dbReference type="GO" id="GO:0020037">
    <property type="term" value="F:heme binding"/>
    <property type="evidence" value="ECO:0007669"/>
    <property type="project" value="InterPro"/>
</dbReference>
<comment type="function">
    <text evidence="1">Electron-transport protein of unknown function.</text>
</comment>
<evidence type="ECO:0000256" key="2">
    <source>
        <dbReference type="ARBA" id="ARBA00005523"/>
    </source>
</evidence>
<feature type="region of interest" description="Disordered" evidence="5">
    <location>
        <begin position="59"/>
        <end position="85"/>
    </location>
</feature>
<evidence type="ECO:0000313" key="7">
    <source>
        <dbReference type="EMBL" id="NDL63519.1"/>
    </source>
</evidence>
<name>A0A845SHZ0_9GAMM</name>
<dbReference type="EMBL" id="WUBS01000008">
    <property type="protein sequence ID" value="NDL63519.1"/>
    <property type="molecule type" value="Genomic_DNA"/>
</dbReference>
<evidence type="ECO:0000256" key="5">
    <source>
        <dbReference type="SAM" id="MobiDB-lite"/>
    </source>
</evidence>
<feature type="binding site" description="axial binding residue" evidence="4">
    <location>
        <position position="125"/>
    </location>
    <ligand>
        <name>heme b</name>
        <dbReference type="ChEBI" id="CHEBI:60344"/>
    </ligand>
    <ligandPart>
        <name>Fe</name>
        <dbReference type="ChEBI" id="CHEBI:18248"/>
    </ligandPart>
</feature>
<sequence>MKHKAIAMLSLTLFIAAPLAAQARDLGEDMDILNANYSAVMKSDNPAALKKGLAGMHEAALDARKGTPPKLKGQPADSPQMKDFRQGIDTLIGQIEQAQALADKGDTQQAQTLAKQFQQTRNENHAKFR</sequence>
<evidence type="ECO:0000256" key="6">
    <source>
        <dbReference type="SAM" id="SignalP"/>
    </source>
</evidence>
<reference evidence="7 8" key="2">
    <citation type="submission" date="2020-02" db="EMBL/GenBank/DDBJ databases">
        <title>The new genus of Enterobacteriales.</title>
        <authorList>
            <person name="Kim I.S."/>
        </authorList>
    </citation>
    <scope>NUCLEOTIDE SEQUENCE [LARGE SCALE GENOMIC DNA]</scope>
    <source>
        <strain evidence="7 8">SAP-6</strain>
    </source>
</reference>
<feature type="binding site" description="axial binding residue" evidence="4">
    <location>
        <position position="30"/>
    </location>
    <ligand>
        <name>heme b</name>
        <dbReference type="ChEBI" id="CHEBI:60344"/>
    </ligand>
    <ligandPart>
        <name>Fe</name>
        <dbReference type="ChEBI" id="CHEBI:18248"/>
    </ligandPart>
</feature>
<feature type="region of interest" description="Disordered" evidence="5">
    <location>
        <begin position="102"/>
        <end position="129"/>
    </location>
</feature>
<dbReference type="GO" id="GO:0009055">
    <property type="term" value="F:electron transfer activity"/>
    <property type="evidence" value="ECO:0007669"/>
    <property type="project" value="InterPro"/>
</dbReference>
<dbReference type="SUPFAM" id="SSF47175">
    <property type="entry name" value="Cytochromes"/>
    <property type="match status" value="1"/>
</dbReference>
<keyword evidence="3 6" id="KW-0732">Signal</keyword>
<proteinExistence type="inferred from homology"/>
<evidence type="ECO:0000256" key="1">
    <source>
        <dbReference type="ARBA" id="ARBA00002028"/>
    </source>
</evidence>
<comment type="cofactor">
    <cofactor evidence="4">
        <name>heme b</name>
        <dbReference type="ChEBI" id="CHEBI:60344"/>
    </cofactor>
    <text evidence="4">Binds 1 heme b (iron(II)-protoporphyrin IX) group per molecule.</text>
</comment>
<dbReference type="InterPro" id="IPR010980">
    <property type="entry name" value="Cyt_c/b562"/>
</dbReference>
<evidence type="ECO:0000256" key="3">
    <source>
        <dbReference type="ARBA" id="ARBA00022729"/>
    </source>
</evidence>